<evidence type="ECO:0000256" key="7">
    <source>
        <dbReference type="ARBA" id="ARBA00022989"/>
    </source>
</evidence>
<keyword evidence="6" id="KW-0256">Endoplasmic reticulum</keyword>
<organism evidence="11 12">
    <name type="scientific">Mesorhabditis spiculigera</name>
    <dbReference type="NCBI Taxonomy" id="96644"/>
    <lineage>
        <taxon>Eukaryota</taxon>
        <taxon>Metazoa</taxon>
        <taxon>Ecdysozoa</taxon>
        <taxon>Nematoda</taxon>
        <taxon>Chromadorea</taxon>
        <taxon>Rhabditida</taxon>
        <taxon>Rhabditina</taxon>
        <taxon>Rhabditomorpha</taxon>
        <taxon>Rhabditoidea</taxon>
        <taxon>Rhabditidae</taxon>
        <taxon>Mesorhabditinae</taxon>
        <taxon>Mesorhabditis</taxon>
    </lineage>
</organism>
<evidence type="ECO:0000313" key="11">
    <source>
        <dbReference type="EMBL" id="CAJ0572002.1"/>
    </source>
</evidence>
<dbReference type="AlphaFoldDB" id="A0AA36CMW1"/>
<keyword evidence="12" id="KW-1185">Reference proteome</keyword>
<evidence type="ECO:0000256" key="10">
    <source>
        <dbReference type="SAM" id="Phobius"/>
    </source>
</evidence>
<comment type="caution">
    <text evidence="11">The sequence shown here is derived from an EMBL/GenBank/DDBJ whole genome shotgun (WGS) entry which is preliminary data.</text>
</comment>
<dbReference type="InterPro" id="IPR009779">
    <property type="entry name" value="SSR3"/>
</dbReference>
<feature type="transmembrane region" description="Helical" evidence="10">
    <location>
        <begin position="159"/>
        <end position="178"/>
    </location>
</feature>
<sequence length="181" mass="20285">MSKATKFSKEEELLLNSFSADVSAQGSALFLVNSLVTALAPVYLFYGVHHLEISDGLFVWAIAVAGATYLLTWAAKNQKHQLKHKLVLKRSQAVEREINKKYADDKKISRKEKEEHVLYRRNEVADSEATWLAIFFNNVLFFSLLLILAFFLFANLNPLINSFVSIVGAAGIVAFISTSKN</sequence>
<evidence type="ECO:0000256" key="2">
    <source>
        <dbReference type="ARBA" id="ARBA00004477"/>
    </source>
</evidence>
<keyword evidence="5 10" id="KW-0812">Transmembrane</keyword>
<dbReference type="Proteomes" id="UP001177023">
    <property type="component" value="Unassembled WGS sequence"/>
</dbReference>
<dbReference type="Pfam" id="PF07074">
    <property type="entry name" value="TRAP-gamma"/>
    <property type="match status" value="1"/>
</dbReference>
<comment type="similarity">
    <text evidence="3">Belongs to the TRAP-gamma family.</text>
</comment>
<comment type="subcellular location">
    <subcellularLocation>
        <location evidence="2">Endoplasmic reticulum membrane</location>
        <topology evidence="2">Multi-pass membrane protein</topology>
    </subcellularLocation>
</comment>
<dbReference type="PANTHER" id="PTHR13399">
    <property type="entry name" value="TRANSLOCON-ASSOCIATED PROTEIN TRAP , GAMMA SUBUNIT"/>
    <property type="match status" value="1"/>
</dbReference>
<accession>A0AA36CMW1</accession>
<dbReference type="PANTHER" id="PTHR13399:SF2">
    <property type="entry name" value="TRANSLOCON-ASSOCIATED PROTEIN SUBUNIT GAMMA"/>
    <property type="match status" value="1"/>
</dbReference>
<reference evidence="11" key="1">
    <citation type="submission" date="2023-06" db="EMBL/GenBank/DDBJ databases">
        <authorList>
            <person name="Delattre M."/>
        </authorList>
    </citation>
    <scope>NUCLEOTIDE SEQUENCE</scope>
    <source>
        <strain evidence="11">AF72</strain>
    </source>
</reference>
<dbReference type="GO" id="GO:0006614">
    <property type="term" value="P:SRP-dependent cotranslational protein targeting to membrane"/>
    <property type="evidence" value="ECO:0007669"/>
    <property type="project" value="InterPro"/>
</dbReference>
<keyword evidence="7 10" id="KW-1133">Transmembrane helix</keyword>
<protein>
    <recommendedName>
        <fullName evidence="4">Translocon-associated protein subunit gamma</fullName>
    </recommendedName>
    <alternativeName>
        <fullName evidence="9">Signal sequence receptor subunit gamma</fullName>
    </alternativeName>
</protein>
<keyword evidence="8 10" id="KW-0472">Membrane</keyword>
<feature type="transmembrane region" description="Helical" evidence="10">
    <location>
        <begin position="129"/>
        <end position="153"/>
    </location>
</feature>
<evidence type="ECO:0000256" key="4">
    <source>
        <dbReference type="ARBA" id="ARBA00022231"/>
    </source>
</evidence>
<evidence type="ECO:0000256" key="5">
    <source>
        <dbReference type="ARBA" id="ARBA00022692"/>
    </source>
</evidence>
<evidence type="ECO:0000256" key="8">
    <source>
        <dbReference type="ARBA" id="ARBA00023136"/>
    </source>
</evidence>
<evidence type="ECO:0000256" key="6">
    <source>
        <dbReference type="ARBA" id="ARBA00022824"/>
    </source>
</evidence>
<dbReference type="EMBL" id="CATQJA010002589">
    <property type="protein sequence ID" value="CAJ0572002.1"/>
    <property type="molecule type" value="Genomic_DNA"/>
</dbReference>
<feature type="non-terminal residue" evidence="11">
    <location>
        <position position="1"/>
    </location>
</feature>
<evidence type="ECO:0000256" key="9">
    <source>
        <dbReference type="ARBA" id="ARBA00030917"/>
    </source>
</evidence>
<evidence type="ECO:0000256" key="1">
    <source>
        <dbReference type="ARBA" id="ARBA00002838"/>
    </source>
</evidence>
<feature type="transmembrane region" description="Helical" evidence="10">
    <location>
        <begin position="58"/>
        <end position="75"/>
    </location>
</feature>
<comment type="function">
    <text evidence="1">TRAP proteins are part of a complex whose function is to bind calcium to the ER membrane and thereby regulate the retention of ER resident proteins.</text>
</comment>
<name>A0AA36CMW1_9BILA</name>
<evidence type="ECO:0000256" key="3">
    <source>
        <dbReference type="ARBA" id="ARBA00007990"/>
    </source>
</evidence>
<proteinExistence type="inferred from homology"/>
<feature type="transmembrane region" description="Helical" evidence="10">
    <location>
        <begin position="28"/>
        <end position="46"/>
    </location>
</feature>
<gene>
    <name evidence="11" type="ORF">MSPICULIGERA_LOCUS10397</name>
</gene>
<dbReference type="GO" id="GO:0005789">
    <property type="term" value="C:endoplasmic reticulum membrane"/>
    <property type="evidence" value="ECO:0007669"/>
    <property type="project" value="UniProtKB-SubCell"/>
</dbReference>
<evidence type="ECO:0000313" key="12">
    <source>
        <dbReference type="Proteomes" id="UP001177023"/>
    </source>
</evidence>